<reference evidence="1" key="4">
    <citation type="submission" date="2019-03" db="UniProtKB">
        <authorList>
            <consortium name="EnsemblPlants"/>
        </authorList>
    </citation>
    <scope>IDENTIFICATION</scope>
</reference>
<dbReference type="Gramene" id="AET4Gv20838600.2">
    <property type="protein sequence ID" value="AET4Gv20838600.2"/>
    <property type="gene ID" value="AET4Gv20838600"/>
</dbReference>
<name>A0A453J9B2_AEGTS</name>
<dbReference type="AlphaFoldDB" id="A0A453J9B2"/>
<dbReference type="EnsemblPlants" id="AET4Gv20838600.2">
    <property type="protein sequence ID" value="AET4Gv20838600.2"/>
    <property type="gene ID" value="AET4Gv20838600"/>
</dbReference>
<reference evidence="2" key="2">
    <citation type="journal article" date="2017" name="Nat. Plants">
        <title>The Aegilops tauschii genome reveals multiple impacts of transposons.</title>
        <authorList>
            <person name="Zhao G."/>
            <person name="Zou C."/>
            <person name="Li K."/>
            <person name="Wang K."/>
            <person name="Li T."/>
            <person name="Gao L."/>
            <person name="Zhang X."/>
            <person name="Wang H."/>
            <person name="Yang Z."/>
            <person name="Liu X."/>
            <person name="Jiang W."/>
            <person name="Mao L."/>
            <person name="Kong X."/>
            <person name="Jiao Y."/>
            <person name="Jia J."/>
        </authorList>
    </citation>
    <scope>NUCLEOTIDE SEQUENCE [LARGE SCALE GENOMIC DNA]</scope>
    <source>
        <strain evidence="2">cv. AL8/78</strain>
    </source>
</reference>
<keyword evidence="2" id="KW-1185">Reference proteome</keyword>
<dbReference type="Proteomes" id="UP000015105">
    <property type="component" value="Chromosome 4D"/>
</dbReference>
<reference evidence="2" key="1">
    <citation type="journal article" date="2014" name="Science">
        <title>Ancient hybridizations among the ancestral genomes of bread wheat.</title>
        <authorList>
            <consortium name="International Wheat Genome Sequencing Consortium,"/>
            <person name="Marcussen T."/>
            <person name="Sandve S.R."/>
            <person name="Heier L."/>
            <person name="Spannagl M."/>
            <person name="Pfeifer M."/>
            <person name="Jakobsen K.S."/>
            <person name="Wulff B.B."/>
            <person name="Steuernagel B."/>
            <person name="Mayer K.F."/>
            <person name="Olsen O.A."/>
        </authorList>
    </citation>
    <scope>NUCLEOTIDE SEQUENCE [LARGE SCALE GENOMIC DNA]</scope>
    <source>
        <strain evidence="2">cv. AL8/78</strain>
    </source>
</reference>
<evidence type="ECO:0000313" key="1">
    <source>
        <dbReference type="EnsemblPlants" id="AET4Gv20838600.2"/>
    </source>
</evidence>
<protein>
    <submittedName>
        <fullName evidence="1">Uncharacterized protein</fullName>
    </submittedName>
</protein>
<reference evidence="1" key="5">
    <citation type="journal article" date="2021" name="G3 (Bethesda)">
        <title>Aegilops tauschii genome assembly Aet v5.0 features greater sequence contiguity and improved annotation.</title>
        <authorList>
            <person name="Wang L."/>
            <person name="Zhu T."/>
            <person name="Rodriguez J.C."/>
            <person name="Deal K.R."/>
            <person name="Dubcovsky J."/>
            <person name="McGuire P.E."/>
            <person name="Lux T."/>
            <person name="Spannagl M."/>
            <person name="Mayer K.F.X."/>
            <person name="Baldrich P."/>
            <person name="Meyers B.C."/>
            <person name="Huo N."/>
            <person name="Gu Y.Q."/>
            <person name="Zhou H."/>
            <person name="Devos K.M."/>
            <person name="Bennetzen J.L."/>
            <person name="Unver T."/>
            <person name="Budak H."/>
            <person name="Gulick P.J."/>
            <person name="Galiba G."/>
            <person name="Kalapos B."/>
            <person name="Nelson D.R."/>
            <person name="Li P."/>
            <person name="You F.M."/>
            <person name="Luo M.C."/>
            <person name="Dvorak J."/>
        </authorList>
    </citation>
    <scope>NUCLEOTIDE SEQUENCE [LARGE SCALE GENOMIC DNA]</scope>
    <source>
        <strain evidence="1">cv. AL8/78</strain>
    </source>
</reference>
<sequence length="57" mass="6455">ICKKTNHIAKDCDWHYADDNNSNSQRKKIVVAPDVSYGVDTNWYMDTGATNHITGEL</sequence>
<accession>A0A453J9B2</accession>
<proteinExistence type="predicted"/>
<evidence type="ECO:0000313" key="2">
    <source>
        <dbReference type="Proteomes" id="UP000015105"/>
    </source>
</evidence>
<reference evidence="1" key="3">
    <citation type="journal article" date="2017" name="Nature">
        <title>Genome sequence of the progenitor of the wheat D genome Aegilops tauschii.</title>
        <authorList>
            <person name="Luo M.C."/>
            <person name="Gu Y.Q."/>
            <person name="Puiu D."/>
            <person name="Wang H."/>
            <person name="Twardziok S.O."/>
            <person name="Deal K.R."/>
            <person name="Huo N."/>
            <person name="Zhu T."/>
            <person name="Wang L."/>
            <person name="Wang Y."/>
            <person name="McGuire P.E."/>
            <person name="Liu S."/>
            <person name="Long H."/>
            <person name="Ramasamy R.K."/>
            <person name="Rodriguez J.C."/>
            <person name="Van S.L."/>
            <person name="Yuan L."/>
            <person name="Wang Z."/>
            <person name="Xia Z."/>
            <person name="Xiao L."/>
            <person name="Anderson O.D."/>
            <person name="Ouyang S."/>
            <person name="Liang Y."/>
            <person name="Zimin A.V."/>
            <person name="Pertea G."/>
            <person name="Qi P."/>
            <person name="Bennetzen J.L."/>
            <person name="Dai X."/>
            <person name="Dawson M.W."/>
            <person name="Muller H.G."/>
            <person name="Kugler K."/>
            <person name="Rivarola-Duarte L."/>
            <person name="Spannagl M."/>
            <person name="Mayer K.F.X."/>
            <person name="Lu F.H."/>
            <person name="Bevan M.W."/>
            <person name="Leroy P."/>
            <person name="Li P."/>
            <person name="You F.M."/>
            <person name="Sun Q."/>
            <person name="Liu Z."/>
            <person name="Lyons E."/>
            <person name="Wicker T."/>
            <person name="Salzberg S.L."/>
            <person name="Devos K.M."/>
            <person name="Dvorak J."/>
        </authorList>
    </citation>
    <scope>NUCLEOTIDE SEQUENCE [LARGE SCALE GENOMIC DNA]</scope>
    <source>
        <strain evidence="1">cv. AL8/78</strain>
    </source>
</reference>
<organism evidence="1 2">
    <name type="scientific">Aegilops tauschii subsp. strangulata</name>
    <name type="common">Goatgrass</name>
    <dbReference type="NCBI Taxonomy" id="200361"/>
    <lineage>
        <taxon>Eukaryota</taxon>
        <taxon>Viridiplantae</taxon>
        <taxon>Streptophyta</taxon>
        <taxon>Embryophyta</taxon>
        <taxon>Tracheophyta</taxon>
        <taxon>Spermatophyta</taxon>
        <taxon>Magnoliopsida</taxon>
        <taxon>Liliopsida</taxon>
        <taxon>Poales</taxon>
        <taxon>Poaceae</taxon>
        <taxon>BOP clade</taxon>
        <taxon>Pooideae</taxon>
        <taxon>Triticodae</taxon>
        <taxon>Triticeae</taxon>
        <taxon>Triticinae</taxon>
        <taxon>Aegilops</taxon>
    </lineage>
</organism>